<evidence type="ECO:0000256" key="1">
    <source>
        <dbReference type="ARBA" id="ARBA00004141"/>
    </source>
</evidence>
<dbReference type="OrthoDB" id="9784658at2"/>
<accession>A0A2A4FPQ8</accession>
<reference evidence="7 8" key="1">
    <citation type="submission" date="2017-09" db="EMBL/GenBank/DDBJ databases">
        <title>The Catabolism of 3,6-Dichlorosalicylic acid is Initiated by the Cytochrome P450 Monooxygenase DsmABC in Rhizorhabdus dicambivorans Ndbn-20.</title>
        <authorList>
            <person name="Na L."/>
        </authorList>
    </citation>
    <scope>NUCLEOTIDE SEQUENCE [LARGE SCALE GENOMIC DNA]</scope>
    <source>
        <strain evidence="7 8">Ndbn-20m</strain>
    </source>
</reference>
<evidence type="ECO:0000313" key="7">
    <source>
        <dbReference type="EMBL" id="PCE39656.1"/>
    </source>
</evidence>
<keyword evidence="2 5" id="KW-0812">Transmembrane</keyword>
<sequence>MRNVYGVIALCSLATFFDGYDIQALGLAIPGIAEDYGVEPHSLTIAVSASLVGTALGAALLGPLGDRYERKHMLAAFLLLVGLTSVGVSLSHGTTPLAAWRFACGLGMGAIVPIAIAIVSEVAPPSKRTALITAMIACQPLGSLCAGFLSAAIEPVWGWRGIFGAGAITTLGAGVLVSLVMPRFSDASRSVDSSARTASLRALFTPDFRAVTLLIWATFCLNLFVAASMISWLPTLLGEAGWERGDAQRATGLLALGAMGGSVFFAWLIDRGLVARSLVTCFIATAALFTLFAVGPASRGFWLVLITLVGAGAIGGQMALGSFTANIYPNAIRATGIGWSSGVGRFGSIIGPIVMAAMLAAHAQPTMILALLMVPMLLCALGVFLLIQRAGVLKCVG</sequence>
<gene>
    <name evidence="7" type="ORF">COO09_24390</name>
</gene>
<dbReference type="KEGG" id="rdi:CMV14_16025"/>
<evidence type="ECO:0000256" key="3">
    <source>
        <dbReference type="ARBA" id="ARBA00022989"/>
    </source>
</evidence>
<dbReference type="PANTHER" id="PTHR23508">
    <property type="entry name" value="CARBOXYLIC ACID TRANSPORTER PROTEIN HOMOLOG"/>
    <property type="match status" value="1"/>
</dbReference>
<dbReference type="InterPro" id="IPR020846">
    <property type="entry name" value="MFS_dom"/>
</dbReference>
<dbReference type="GO" id="GO:0046943">
    <property type="term" value="F:carboxylic acid transmembrane transporter activity"/>
    <property type="evidence" value="ECO:0007669"/>
    <property type="project" value="TreeGrafter"/>
</dbReference>
<feature type="domain" description="Major facilitator superfamily (MFS) profile" evidence="6">
    <location>
        <begin position="7"/>
        <end position="391"/>
    </location>
</feature>
<feature type="transmembrane region" description="Helical" evidence="5">
    <location>
        <begin position="73"/>
        <end position="92"/>
    </location>
</feature>
<evidence type="ECO:0000256" key="2">
    <source>
        <dbReference type="ARBA" id="ARBA00022692"/>
    </source>
</evidence>
<dbReference type="SUPFAM" id="SSF103473">
    <property type="entry name" value="MFS general substrate transporter"/>
    <property type="match status" value="1"/>
</dbReference>
<feature type="transmembrane region" description="Helical" evidence="5">
    <location>
        <begin position="301"/>
        <end position="321"/>
    </location>
</feature>
<dbReference type="Gene3D" id="1.20.1250.20">
    <property type="entry name" value="MFS general substrate transporter like domains"/>
    <property type="match status" value="2"/>
</dbReference>
<feature type="transmembrane region" description="Helical" evidence="5">
    <location>
        <begin position="276"/>
        <end position="295"/>
    </location>
</feature>
<dbReference type="GO" id="GO:0005886">
    <property type="term" value="C:plasma membrane"/>
    <property type="evidence" value="ECO:0007669"/>
    <property type="project" value="TreeGrafter"/>
</dbReference>
<feature type="transmembrane region" description="Helical" evidence="5">
    <location>
        <begin position="159"/>
        <end position="180"/>
    </location>
</feature>
<dbReference type="InterPro" id="IPR036259">
    <property type="entry name" value="MFS_trans_sf"/>
</dbReference>
<keyword evidence="4 5" id="KW-0472">Membrane</keyword>
<protein>
    <submittedName>
        <fullName evidence="7">MFS transporter</fullName>
    </submittedName>
</protein>
<comment type="subcellular location">
    <subcellularLocation>
        <location evidence="1">Membrane</location>
        <topology evidence="1">Multi-pass membrane protein</topology>
    </subcellularLocation>
</comment>
<evidence type="ECO:0000259" key="6">
    <source>
        <dbReference type="PROSITE" id="PS50850"/>
    </source>
</evidence>
<feature type="transmembrane region" description="Helical" evidence="5">
    <location>
        <begin position="250"/>
        <end position="269"/>
    </location>
</feature>
<feature type="transmembrane region" description="Helical" evidence="5">
    <location>
        <begin position="342"/>
        <end position="361"/>
    </location>
</feature>
<evidence type="ECO:0000256" key="4">
    <source>
        <dbReference type="ARBA" id="ARBA00023136"/>
    </source>
</evidence>
<evidence type="ECO:0000313" key="8">
    <source>
        <dbReference type="Proteomes" id="UP000218934"/>
    </source>
</evidence>
<keyword evidence="3 5" id="KW-1133">Transmembrane helix</keyword>
<dbReference type="InterPro" id="IPR011701">
    <property type="entry name" value="MFS"/>
</dbReference>
<dbReference type="RefSeq" id="WP_066970170.1">
    <property type="nucleotide sequence ID" value="NZ_CP023449.1"/>
</dbReference>
<feature type="transmembrane region" description="Helical" evidence="5">
    <location>
        <begin position="43"/>
        <end position="61"/>
    </location>
</feature>
<dbReference type="PANTHER" id="PTHR23508:SF10">
    <property type="entry name" value="CARBOXYLIC ACID TRANSPORTER PROTEIN HOMOLOG"/>
    <property type="match status" value="1"/>
</dbReference>
<keyword evidence="8" id="KW-1185">Reference proteome</keyword>
<feature type="transmembrane region" description="Helical" evidence="5">
    <location>
        <begin position="131"/>
        <end position="153"/>
    </location>
</feature>
<organism evidence="7 8">
    <name type="scientific">Rhizorhabdus dicambivorans</name>
    <dbReference type="NCBI Taxonomy" id="1850238"/>
    <lineage>
        <taxon>Bacteria</taxon>
        <taxon>Pseudomonadati</taxon>
        <taxon>Pseudomonadota</taxon>
        <taxon>Alphaproteobacteria</taxon>
        <taxon>Sphingomonadales</taxon>
        <taxon>Sphingomonadaceae</taxon>
        <taxon>Rhizorhabdus</taxon>
    </lineage>
</organism>
<dbReference type="PROSITE" id="PS50850">
    <property type="entry name" value="MFS"/>
    <property type="match status" value="1"/>
</dbReference>
<dbReference type="Proteomes" id="UP000218934">
    <property type="component" value="Unassembled WGS sequence"/>
</dbReference>
<evidence type="ECO:0000256" key="5">
    <source>
        <dbReference type="SAM" id="Phobius"/>
    </source>
</evidence>
<name>A0A2A4FPQ8_9SPHN</name>
<dbReference type="EMBL" id="NWUF01000055">
    <property type="protein sequence ID" value="PCE39656.1"/>
    <property type="molecule type" value="Genomic_DNA"/>
</dbReference>
<proteinExistence type="predicted"/>
<dbReference type="Pfam" id="PF07690">
    <property type="entry name" value="MFS_1"/>
    <property type="match status" value="1"/>
</dbReference>
<feature type="transmembrane region" description="Helical" evidence="5">
    <location>
        <begin position="210"/>
        <end position="230"/>
    </location>
</feature>
<feature type="transmembrane region" description="Helical" evidence="5">
    <location>
        <begin position="98"/>
        <end position="119"/>
    </location>
</feature>
<feature type="transmembrane region" description="Helical" evidence="5">
    <location>
        <begin position="367"/>
        <end position="387"/>
    </location>
</feature>
<comment type="caution">
    <text evidence="7">The sequence shown here is derived from an EMBL/GenBank/DDBJ whole genome shotgun (WGS) entry which is preliminary data.</text>
</comment>
<dbReference type="AlphaFoldDB" id="A0A2A4FPQ8"/>